<dbReference type="PROSITE" id="PS51722">
    <property type="entry name" value="G_TR_2"/>
    <property type="match status" value="1"/>
</dbReference>
<feature type="non-terminal residue" evidence="8">
    <location>
        <position position="363"/>
    </location>
</feature>
<dbReference type="InterPro" id="IPR000795">
    <property type="entry name" value="T_Tr_GTP-bd_dom"/>
</dbReference>
<dbReference type="Pfam" id="PF00009">
    <property type="entry name" value="GTP_EFTU"/>
    <property type="match status" value="1"/>
</dbReference>
<dbReference type="AlphaFoldDB" id="A0A382NWT5"/>
<dbReference type="InterPro" id="IPR015760">
    <property type="entry name" value="TIF_IF2"/>
</dbReference>
<feature type="region of interest" description="Disordered" evidence="6">
    <location>
        <begin position="21"/>
        <end position="48"/>
    </location>
</feature>
<evidence type="ECO:0000256" key="1">
    <source>
        <dbReference type="ARBA" id="ARBA00007733"/>
    </source>
</evidence>
<dbReference type="PANTHER" id="PTHR43381">
    <property type="entry name" value="TRANSLATION INITIATION FACTOR IF-2-RELATED"/>
    <property type="match status" value="1"/>
</dbReference>
<keyword evidence="4" id="KW-0648">Protein biosynthesis</keyword>
<gene>
    <name evidence="8" type="ORF">METZ01_LOCUS317679</name>
</gene>
<dbReference type="GO" id="GO:0005525">
    <property type="term" value="F:GTP binding"/>
    <property type="evidence" value="ECO:0007669"/>
    <property type="project" value="UniProtKB-KW"/>
</dbReference>
<evidence type="ECO:0000256" key="2">
    <source>
        <dbReference type="ARBA" id="ARBA00022540"/>
    </source>
</evidence>
<feature type="non-terminal residue" evidence="8">
    <location>
        <position position="1"/>
    </location>
</feature>
<dbReference type="GO" id="GO:0003743">
    <property type="term" value="F:translation initiation factor activity"/>
    <property type="evidence" value="ECO:0007669"/>
    <property type="project" value="UniProtKB-KW"/>
</dbReference>
<accession>A0A382NWT5</accession>
<protein>
    <recommendedName>
        <fullName evidence="7">Tr-type G domain-containing protein</fullName>
    </recommendedName>
</protein>
<dbReference type="Pfam" id="PF04760">
    <property type="entry name" value="IF2_N"/>
    <property type="match status" value="1"/>
</dbReference>
<feature type="domain" description="Tr-type G" evidence="7">
    <location>
        <begin position="285"/>
        <end position="363"/>
    </location>
</feature>
<evidence type="ECO:0000256" key="3">
    <source>
        <dbReference type="ARBA" id="ARBA00022741"/>
    </source>
</evidence>
<reference evidence="8" key="1">
    <citation type="submission" date="2018-05" db="EMBL/GenBank/DDBJ databases">
        <authorList>
            <person name="Lanie J.A."/>
            <person name="Ng W.-L."/>
            <person name="Kazmierczak K.M."/>
            <person name="Andrzejewski T.M."/>
            <person name="Davidsen T.M."/>
            <person name="Wayne K.J."/>
            <person name="Tettelin H."/>
            <person name="Glass J.I."/>
            <person name="Rusch D."/>
            <person name="Podicherti R."/>
            <person name="Tsui H.-C.T."/>
            <person name="Winkler M.E."/>
        </authorList>
    </citation>
    <scope>NUCLEOTIDE SEQUENCE</scope>
</reference>
<dbReference type="InterPro" id="IPR005225">
    <property type="entry name" value="Small_GTP-bd"/>
</dbReference>
<dbReference type="SUPFAM" id="SSF52540">
    <property type="entry name" value="P-loop containing nucleoside triphosphate hydrolases"/>
    <property type="match status" value="1"/>
</dbReference>
<proteinExistence type="inferred from homology"/>
<feature type="compositionally biased region" description="Basic and acidic residues" evidence="6">
    <location>
        <begin position="121"/>
        <end position="145"/>
    </location>
</feature>
<dbReference type="GO" id="GO:0003924">
    <property type="term" value="F:GTPase activity"/>
    <property type="evidence" value="ECO:0007669"/>
    <property type="project" value="InterPro"/>
</dbReference>
<organism evidence="8">
    <name type="scientific">marine metagenome</name>
    <dbReference type="NCBI Taxonomy" id="408172"/>
    <lineage>
        <taxon>unclassified sequences</taxon>
        <taxon>metagenomes</taxon>
        <taxon>ecological metagenomes</taxon>
    </lineage>
</organism>
<evidence type="ECO:0000313" key="8">
    <source>
        <dbReference type="EMBL" id="SVC64825.1"/>
    </source>
</evidence>
<dbReference type="EMBL" id="UINC01102874">
    <property type="protein sequence ID" value="SVC64825.1"/>
    <property type="molecule type" value="Genomic_DNA"/>
</dbReference>
<dbReference type="InterPro" id="IPR027417">
    <property type="entry name" value="P-loop_NTPase"/>
</dbReference>
<dbReference type="Gene3D" id="3.40.50.300">
    <property type="entry name" value="P-loop containing nucleotide triphosphate hydrolases"/>
    <property type="match status" value="1"/>
</dbReference>
<feature type="compositionally biased region" description="Basic residues" evidence="6">
    <location>
        <begin position="166"/>
        <end position="178"/>
    </location>
</feature>
<evidence type="ECO:0000256" key="5">
    <source>
        <dbReference type="ARBA" id="ARBA00023134"/>
    </source>
</evidence>
<sequence>IEGKTAEANISADERKILMSSLSKRSGTKSTISVSRKTPKSNTTSTLTGGVKIQVKKKREVHNTVVDVSSDEARLKAQEALKAGRLADQKDQEHDAKRQDMIRQQKIKNEELIVQKNHKELVAKTQEEKKATESPVPEKAKETKKQPKRLRNTSGIPSKRKELHVAHHNPNRKLKKKERTQISQKVQDEQAQHGFHMPVEPITHEVLIPETIKISELALKMTTKAGEVLKVMMSMGVMATLNDVIDQDTAMLVVEEMGHTPIASNEETIEDTLVQDESDSTEATPRPPVVTIMGHVDHGKTSLLDYIRKSKVASAEAGGITQHIGAYQVTQKGHAITFIDTPGHSAFSKMRLRGANATDIVVL</sequence>
<dbReference type="PANTHER" id="PTHR43381:SF5">
    <property type="entry name" value="TR-TYPE G DOMAIN-CONTAINING PROTEIN"/>
    <property type="match status" value="1"/>
</dbReference>
<keyword evidence="2" id="KW-0396">Initiation factor</keyword>
<evidence type="ECO:0000259" key="7">
    <source>
        <dbReference type="PROSITE" id="PS51722"/>
    </source>
</evidence>
<feature type="region of interest" description="Disordered" evidence="6">
    <location>
        <begin position="121"/>
        <end position="181"/>
    </location>
</feature>
<comment type="similarity">
    <text evidence="1">Belongs to the TRAFAC class translation factor GTPase superfamily. Classic translation factor GTPase family. IF-2 subfamily.</text>
</comment>
<keyword evidence="5" id="KW-0342">GTP-binding</keyword>
<dbReference type="NCBIfam" id="TIGR00231">
    <property type="entry name" value="small_GTP"/>
    <property type="match status" value="1"/>
</dbReference>
<dbReference type="InterPro" id="IPR006847">
    <property type="entry name" value="IF2_N"/>
</dbReference>
<evidence type="ECO:0000256" key="6">
    <source>
        <dbReference type="SAM" id="MobiDB-lite"/>
    </source>
</evidence>
<evidence type="ECO:0000256" key="4">
    <source>
        <dbReference type="ARBA" id="ARBA00022917"/>
    </source>
</evidence>
<dbReference type="GO" id="GO:0005737">
    <property type="term" value="C:cytoplasm"/>
    <property type="evidence" value="ECO:0007669"/>
    <property type="project" value="TreeGrafter"/>
</dbReference>
<name>A0A382NWT5_9ZZZZ</name>
<keyword evidence="3" id="KW-0547">Nucleotide-binding</keyword>